<sequence length="510" mass="56282">MFKGLSTLRKQERKAAVDTEETKKLQAYLSKYASAAGGESTEKRRKKKKAAAPAAALRIVDEDATGFRSGPAVRMQGDEDDAEDADEDAPVIANPGEAELAKKLIERERAGLQAQGWSAIGAERGNGSAAGAQNGRSEGQQDASPPRRKRQRHDSPDPSPPRKQRHDSVDASPPRKQRHDSSDALPPRRQRHDSGDASPPRKQRHDSVDASPPRRQRHDSPDASPPRRRRHDSSSASPPPKVQGKQEAADSSPPRRRPAAAGAPDASPPRRSQAAAGAAAAASQKAAVMQSGASAGLVRGQELKEQLLRKQQADRERFAQLDVEKTGRAAKTVYRDKEMGTRLEGGAEELQALNEAKKPKHEKPSWGGGIAQIRQREQQQEELRQQASRPFARTADDADRDMNLRERVRFGDPFADKIQRSQPAAMPAPIVPAHMRKQMKKSGFVVPHEVPPHSWLRRRMGPPVNRYNIRPGRHWDGVDRSNGFEGNMFKTRNELAARGETAYMWAQQDM</sequence>
<feature type="compositionally biased region" description="Basic and acidic residues" evidence="2">
    <location>
        <begin position="9"/>
        <end position="20"/>
    </location>
</feature>
<feature type="compositionally biased region" description="Basic and acidic residues" evidence="2">
    <location>
        <begin position="374"/>
        <end position="384"/>
    </location>
</feature>
<feature type="region of interest" description="Disordered" evidence="2">
    <location>
        <begin position="332"/>
        <end position="404"/>
    </location>
</feature>
<dbReference type="EMBL" id="CAXHTA020000010">
    <property type="protein sequence ID" value="CAL5224276.1"/>
    <property type="molecule type" value="Genomic_DNA"/>
</dbReference>
<evidence type="ECO:0000256" key="2">
    <source>
        <dbReference type="SAM" id="MobiDB-lite"/>
    </source>
</evidence>
<organism evidence="3 4">
    <name type="scientific">Coccomyxa viridis</name>
    <dbReference type="NCBI Taxonomy" id="1274662"/>
    <lineage>
        <taxon>Eukaryota</taxon>
        <taxon>Viridiplantae</taxon>
        <taxon>Chlorophyta</taxon>
        <taxon>core chlorophytes</taxon>
        <taxon>Trebouxiophyceae</taxon>
        <taxon>Trebouxiophyceae incertae sedis</taxon>
        <taxon>Coccomyxaceae</taxon>
        <taxon>Coccomyxa</taxon>
    </lineage>
</organism>
<dbReference type="PANTHER" id="PTHR31809:SF0">
    <property type="entry name" value="BUD13 HOMOLOG"/>
    <property type="match status" value="1"/>
</dbReference>
<dbReference type="Proteomes" id="UP001497392">
    <property type="component" value="Unassembled WGS sequence"/>
</dbReference>
<proteinExistence type="inferred from homology"/>
<accession>A0ABP1FXT5</accession>
<evidence type="ECO:0000256" key="1">
    <source>
        <dbReference type="ARBA" id="ARBA00011069"/>
    </source>
</evidence>
<dbReference type="InterPro" id="IPR018609">
    <property type="entry name" value="Bud13"/>
</dbReference>
<feature type="region of interest" description="Disordered" evidence="2">
    <location>
        <begin position="36"/>
        <end position="55"/>
    </location>
</feature>
<feature type="region of interest" description="Disordered" evidence="2">
    <location>
        <begin position="1"/>
        <end position="20"/>
    </location>
</feature>
<evidence type="ECO:0000313" key="4">
    <source>
        <dbReference type="Proteomes" id="UP001497392"/>
    </source>
</evidence>
<dbReference type="InterPro" id="IPR051112">
    <property type="entry name" value="CWC26_splicing_factor"/>
</dbReference>
<dbReference type="Pfam" id="PF09736">
    <property type="entry name" value="Bud13"/>
    <property type="match status" value="1"/>
</dbReference>
<comment type="caution">
    <text evidence="3">The sequence shown here is derived from an EMBL/GenBank/DDBJ whole genome shotgun (WGS) entry which is preliminary data.</text>
</comment>
<comment type="similarity">
    <text evidence="1">Belongs to the CWC26 family.</text>
</comment>
<feature type="region of interest" description="Disordered" evidence="2">
    <location>
        <begin position="60"/>
        <end position="97"/>
    </location>
</feature>
<feature type="compositionally biased region" description="Polar residues" evidence="2">
    <location>
        <begin position="134"/>
        <end position="143"/>
    </location>
</feature>
<feature type="compositionally biased region" description="Acidic residues" evidence="2">
    <location>
        <begin position="78"/>
        <end position="89"/>
    </location>
</feature>
<evidence type="ECO:0000313" key="3">
    <source>
        <dbReference type="EMBL" id="CAL5224276.1"/>
    </source>
</evidence>
<feature type="compositionally biased region" description="Low complexity" evidence="2">
    <location>
        <begin position="259"/>
        <end position="287"/>
    </location>
</feature>
<keyword evidence="4" id="KW-1185">Reference proteome</keyword>
<dbReference type="PANTHER" id="PTHR31809">
    <property type="entry name" value="BUD13 HOMOLOG"/>
    <property type="match status" value="1"/>
</dbReference>
<name>A0ABP1FXT5_9CHLO</name>
<feature type="compositionally biased region" description="Basic and acidic residues" evidence="2">
    <location>
        <begin position="394"/>
        <end position="404"/>
    </location>
</feature>
<feature type="region of interest" description="Disordered" evidence="2">
    <location>
        <begin position="116"/>
        <end position="300"/>
    </location>
</feature>
<protein>
    <submittedName>
        <fullName evidence="3">G6938 protein</fullName>
    </submittedName>
</protein>
<feature type="compositionally biased region" description="Basic and acidic residues" evidence="2">
    <location>
        <begin position="332"/>
        <end position="341"/>
    </location>
</feature>
<gene>
    <name evidence="3" type="primary">g6938</name>
    <name evidence="3" type="ORF">VP750_LOCUS5935</name>
</gene>
<reference evidence="3 4" key="1">
    <citation type="submission" date="2024-06" db="EMBL/GenBank/DDBJ databases">
        <authorList>
            <person name="Kraege A."/>
            <person name="Thomma B."/>
        </authorList>
    </citation>
    <scope>NUCLEOTIDE SEQUENCE [LARGE SCALE GENOMIC DNA]</scope>
</reference>